<dbReference type="AlphaFoldDB" id="A0A816AY65"/>
<evidence type="ECO:0000313" key="4">
    <source>
        <dbReference type="Proteomes" id="UP000663829"/>
    </source>
</evidence>
<dbReference type="EMBL" id="CAJOBC010102830">
    <property type="protein sequence ID" value="CAF4482183.1"/>
    <property type="molecule type" value="Genomic_DNA"/>
</dbReference>
<protein>
    <recommendedName>
        <fullName evidence="5">Polysaccharide lyase 8 N-terminal alpha-helical domain-containing protein</fullName>
    </recommendedName>
</protein>
<evidence type="ECO:0008006" key="5">
    <source>
        <dbReference type="Google" id="ProtNLM"/>
    </source>
</evidence>
<dbReference type="Proteomes" id="UP000663829">
    <property type="component" value="Unassembled WGS sequence"/>
</dbReference>
<reference evidence="2" key="1">
    <citation type="submission" date="2021-02" db="EMBL/GenBank/DDBJ databases">
        <authorList>
            <person name="Nowell W R."/>
        </authorList>
    </citation>
    <scope>NUCLEOTIDE SEQUENCE</scope>
</reference>
<feature type="transmembrane region" description="Helical" evidence="1">
    <location>
        <begin position="14"/>
        <end position="33"/>
    </location>
</feature>
<keyword evidence="1" id="KW-1133">Transmembrane helix</keyword>
<evidence type="ECO:0000313" key="3">
    <source>
        <dbReference type="EMBL" id="CAF4482183.1"/>
    </source>
</evidence>
<dbReference type="Proteomes" id="UP000681722">
    <property type="component" value="Unassembled WGS sequence"/>
</dbReference>
<keyword evidence="1" id="KW-0812">Transmembrane</keyword>
<dbReference type="InterPro" id="IPR008929">
    <property type="entry name" value="Chondroitin_lyas"/>
</dbReference>
<sequence length="248" mass="28096">MTIMSVLQLYGSPIILGFPQFLVALVITVIATATPQDDFAIVRENVLKIMLWPTPDQLPATLAQAAANLSILDLNTCQWPDLNYTTRGPENWDPVLHMFRISTMTAALTVPGGMTNDTALSSAIHCALEVWLEQDWQNPNWWWNYIQDPLIATGIMLMLGVERMSPAEIGAIIAMSYRADWWIKDWGGGANLVWELQIQLYRGLATSNYSAERLNAIFRQRILCLTCREMEMQNIRRPGIAVRCREQL</sequence>
<accession>A0A816AY65</accession>
<dbReference type="SUPFAM" id="SSF48230">
    <property type="entry name" value="Chondroitin AC/alginate lyase"/>
    <property type="match status" value="1"/>
</dbReference>
<dbReference type="Gene3D" id="1.50.10.100">
    <property type="entry name" value="Chondroitin AC/alginate lyase"/>
    <property type="match status" value="1"/>
</dbReference>
<comment type="caution">
    <text evidence="2">The sequence shown here is derived from an EMBL/GenBank/DDBJ whole genome shotgun (WGS) entry which is preliminary data.</text>
</comment>
<keyword evidence="4" id="KW-1185">Reference proteome</keyword>
<keyword evidence="1" id="KW-0472">Membrane</keyword>
<evidence type="ECO:0000313" key="2">
    <source>
        <dbReference type="EMBL" id="CAF1603641.1"/>
    </source>
</evidence>
<proteinExistence type="predicted"/>
<organism evidence="2 4">
    <name type="scientific">Didymodactylos carnosus</name>
    <dbReference type="NCBI Taxonomy" id="1234261"/>
    <lineage>
        <taxon>Eukaryota</taxon>
        <taxon>Metazoa</taxon>
        <taxon>Spiralia</taxon>
        <taxon>Gnathifera</taxon>
        <taxon>Rotifera</taxon>
        <taxon>Eurotatoria</taxon>
        <taxon>Bdelloidea</taxon>
        <taxon>Philodinida</taxon>
        <taxon>Philodinidae</taxon>
        <taxon>Didymodactylos</taxon>
    </lineage>
</organism>
<dbReference type="OrthoDB" id="10024976at2759"/>
<dbReference type="EMBL" id="CAJNOQ010036331">
    <property type="protein sequence ID" value="CAF1603641.1"/>
    <property type="molecule type" value="Genomic_DNA"/>
</dbReference>
<gene>
    <name evidence="2" type="ORF">GPM918_LOCUS42611</name>
    <name evidence="3" type="ORF">SRO942_LOCUS43889</name>
</gene>
<evidence type="ECO:0000256" key="1">
    <source>
        <dbReference type="SAM" id="Phobius"/>
    </source>
</evidence>
<name>A0A816AY65_9BILA</name>